<dbReference type="PANTHER" id="PTHR10185:SF26">
    <property type="entry name" value="PHOSPHOLIPASE D FAMILY, MEMBER 7"/>
    <property type="match status" value="1"/>
</dbReference>
<feature type="compositionally biased region" description="Basic residues" evidence="2">
    <location>
        <begin position="33"/>
        <end position="42"/>
    </location>
</feature>
<dbReference type="PANTHER" id="PTHR10185">
    <property type="entry name" value="PHOSPHOLIPASE D - RELATED"/>
    <property type="match status" value="1"/>
</dbReference>
<feature type="region of interest" description="Disordered" evidence="2">
    <location>
        <begin position="96"/>
        <end position="465"/>
    </location>
</feature>
<dbReference type="AlphaFoldDB" id="A0A6A5F256"/>
<dbReference type="GO" id="GO:0003824">
    <property type="term" value="F:catalytic activity"/>
    <property type="evidence" value="ECO:0007669"/>
    <property type="project" value="InterPro"/>
</dbReference>
<accession>A0A6A5F256</accession>
<feature type="domain" description="PLD phosphodiesterase" evidence="3">
    <location>
        <begin position="851"/>
        <end position="877"/>
    </location>
</feature>
<feature type="compositionally biased region" description="Polar residues" evidence="2">
    <location>
        <begin position="127"/>
        <end position="141"/>
    </location>
</feature>
<feature type="region of interest" description="Disordered" evidence="2">
    <location>
        <begin position="1"/>
        <end position="74"/>
    </location>
</feature>
<feature type="compositionally biased region" description="Basic and acidic residues" evidence="2">
    <location>
        <begin position="400"/>
        <end position="410"/>
    </location>
</feature>
<feature type="compositionally biased region" description="Basic and acidic residues" evidence="2">
    <location>
        <begin position="355"/>
        <end position="369"/>
    </location>
</feature>
<comment type="caution">
    <text evidence="4">The sequence shown here is derived from an EMBL/GenBank/DDBJ whole genome shotgun (WGS) entry which is preliminary data.</text>
</comment>
<dbReference type="InterPro" id="IPR001736">
    <property type="entry name" value="PLipase_D/transphosphatidylase"/>
</dbReference>
<evidence type="ECO:0000256" key="1">
    <source>
        <dbReference type="ARBA" id="ARBA00008664"/>
    </source>
</evidence>
<evidence type="ECO:0000313" key="4">
    <source>
        <dbReference type="EMBL" id="KAF1384345.1"/>
    </source>
</evidence>
<dbReference type="InterPro" id="IPR032803">
    <property type="entry name" value="PLDc_3"/>
</dbReference>
<dbReference type="OrthoDB" id="1923775at2759"/>
<name>A0A6A5F256_PERFL</name>
<comment type="similarity">
    <text evidence="1">Belongs to the phospholipase D family.</text>
</comment>
<protein>
    <recommendedName>
        <fullName evidence="3">PLD phosphodiesterase domain-containing protein</fullName>
    </recommendedName>
</protein>
<reference evidence="4 5" key="1">
    <citation type="submission" date="2019-06" db="EMBL/GenBank/DDBJ databases">
        <title>A chromosome-scale genome assembly of the European perch, Perca fluviatilis.</title>
        <authorList>
            <person name="Roques C."/>
            <person name="Zahm M."/>
            <person name="Cabau C."/>
            <person name="Klopp C."/>
            <person name="Bouchez O."/>
            <person name="Donnadieu C."/>
            <person name="Kuhl H."/>
            <person name="Gislard M."/>
            <person name="Guendouz S."/>
            <person name="Journot L."/>
            <person name="Haffray P."/>
            <person name="Bestin A."/>
            <person name="Morvezen R."/>
            <person name="Feron R."/>
            <person name="Wen M."/>
            <person name="Jouanno E."/>
            <person name="Herpin A."/>
            <person name="Schartl M."/>
            <person name="Postlethwait J."/>
            <person name="Schaerlinger B."/>
            <person name="Chardard D."/>
            <person name="Lecocq T."/>
            <person name="Poncet C."/>
            <person name="Jaffrelo L."/>
            <person name="Lampietro C."/>
            <person name="Guiguen Y."/>
        </authorList>
    </citation>
    <scope>NUCLEOTIDE SEQUENCE [LARGE SCALE GENOMIC DNA]</scope>
    <source>
        <tissue evidence="4">Blood</tissue>
    </source>
</reference>
<sequence>MLLRSRKSILPRQASEESDSSEVEFLDTTTVTPRRRSARPFRRTTYEESDESDSESVQVMETRQSPAAELEEETAAAELKYCRVVLDRLRAEDEKAARKELEEKEDMNRKGGKLLSRIPTFRPRPTVASQTPELPGSQTDTPVHVAPPPEKAGSVEAEKPKLPHVRETALPLPSVRVPKIDFEPPSLLSSTERAAAAAHGPLTTASKSSSSSESSLTASPRPALRPEQGSQQHVGAEKVGSVEVAKSKPPDVRETSLPLPSVRIPKIDSEATSLLSSTERAAAAAHSPLITAPKSSTSSESSLTASPRPALRPEQGSQQHVPELEESKTFEIETETVQGAPVTQLPCEDSISQKPPEDTEEKFAFEVKSRITFTAAGDTKDEAIMDEQPPWETVPTNPLELKDSRSSSDVEREDDVADEKAEGPLISQSEFSDPAEEKTNADESTSPVAPEKPAGAQSTKSTKSPGCSSFALFCLLPTALLLLGGFGQHVWHYGLPMSVAQLTAQMELHWLEGFGLVPEPCSTDCRVRLVESIPEGLYQPSPSSRQSIADSWLHLLGKANSSVHIAAFYFTLRDSESAHSSDSQGRMVFEQLKQLESKGVELQIAVNAPQTSTQDTAELAATGAEVREVDLNAVTGGIVHTKLWVVDQKHFYLGSANMDWRSLSQVKEVGLSVEDCSCLAQDASRIFGVYWSIGGANNGSLPPYWPARLSALSSSQNPLRLKFNGVPAQVYLSSSPPQISARGRSDDLSTILSVIDDAQKFIYISVMDYLPLSQYTEPLRFWPAIDSALRAAACTRHVQVRLLVSCWKHSPAAMFPFLQSLLVLRRPPLKCDVDVKVFTVPSTAEQMKIPFARVNHAKYMVTDRVVYIGTSNWSENYFTHTAGVGLVVNQTGSEVKEGQETLQRQAEELFLRDWTSQYASALSVDDADVCLGASHWGFVQ</sequence>
<feature type="compositionally biased region" description="Low complexity" evidence="2">
    <location>
        <begin position="194"/>
        <end position="219"/>
    </location>
</feature>
<feature type="compositionally biased region" description="Basic and acidic residues" evidence="2">
    <location>
        <begin position="156"/>
        <end position="167"/>
    </location>
</feature>
<dbReference type="Proteomes" id="UP000465112">
    <property type="component" value="Chromosome 10"/>
</dbReference>
<feature type="compositionally biased region" description="Basic and acidic residues" evidence="2">
    <location>
        <begin position="245"/>
        <end position="254"/>
    </location>
</feature>
<proteinExistence type="inferred from homology"/>
<evidence type="ECO:0000259" key="3">
    <source>
        <dbReference type="PROSITE" id="PS50035"/>
    </source>
</evidence>
<evidence type="ECO:0000313" key="5">
    <source>
        <dbReference type="Proteomes" id="UP000465112"/>
    </source>
</evidence>
<feature type="compositionally biased region" description="Polar residues" evidence="2">
    <location>
        <begin position="456"/>
        <end position="465"/>
    </location>
</feature>
<dbReference type="SMART" id="SM00155">
    <property type="entry name" value="PLDc"/>
    <property type="match status" value="2"/>
</dbReference>
<dbReference type="PROSITE" id="PS50035">
    <property type="entry name" value="PLD"/>
    <property type="match status" value="2"/>
</dbReference>
<keyword evidence="5" id="KW-1185">Reference proteome</keyword>
<gene>
    <name evidence="4" type="ORF">PFLUV_G00117360</name>
</gene>
<feature type="compositionally biased region" description="Basic and acidic residues" evidence="2">
    <location>
        <begin position="96"/>
        <end position="109"/>
    </location>
</feature>
<feature type="compositionally biased region" description="Acidic residues" evidence="2">
    <location>
        <begin position="16"/>
        <end position="25"/>
    </location>
</feature>
<feature type="compositionally biased region" description="Polar residues" evidence="2">
    <location>
        <begin position="270"/>
        <end position="279"/>
    </location>
</feature>
<evidence type="ECO:0000256" key="2">
    <source>
        <dbReference type="SAM" id="MobiDB-lite"/>
    </source>
</evidence>
<dbReference type="SUPFAM" id="SSF56024">
    <property type="entry name" value="Phospholipase D/nuclease"/>
    <property type="match status" value="2"/>
</dbReference>
<feature type="compositionally biased region" description="Low complexity" evidence="2">
    <location>
        <begin position="295"/>
        <end position="306"/>
    </location>
</feature>
<feature type="compositionally biased region" description="Basic and acidic residues" evidence="2">
    <location>
        <begin position="322"/>
        <end position="331"/>
    </location>
</feature>
<organism evidence="4 5">
    <name type="scientific">Perca fluviatilis</name>
    <name type="common">European perch</name>
    <dbReference type="NCBI Taxonomy" id="8168"/>
    <lineage>
        <taxon>Eukaryota</taxon>
        <taxon>Metazoa</taxon>
        <taxon>Chordata</taxon>
        <taxon>Craniata</taxon>
        <taxon>Vertebrata</taxon>
        <taxon>Euteleostomi</taxon>
        <taxon>Actinopterygii</taxon>
        <taxon>Neopterygii</taxon>
        <taxon>Teleostei</taxon>
        <taxon>Neoteleostei</taxon>
        <taxon>Acanthomorphata</taxon>
        <taxon>Eupercaria</taxon>
        <taxon>Perciformes</taxon>
        <taxon>Percoidei</taxon>
        <taxon>Percidae</taxon>
        <taxon>Percinae</taxon>
        <taxon>Perca</taxon>
    </lineage>
</organism>
<dbReference type="InterPro" id="IPR050874">
    <property type="entry name" value="Diverse_PLD-related"/>
</dbReference>
<dbReference type="Gene3D" id="3.30.870.10">
    <property type="entry name" value="Endonuclease Chain A"/>
    <property type="match status" value="2"/>
</dbReference>
<dbReference type="EMBL" id="VHII01000010">
    <property type="protein sequence ID" value="KAF1384345.1"/>
    <property type="molecule type" value="Genomic_DNA"/>
</dbReference>
<feature type="domain" description="PLD phosphodiesterase" evidence="3">
    <location>
        <begin position="635"/>
        <end position="662"/>
    </location>
</feature>
<dbReference type="Pfam" id="PF13918">
    <property type="entry name" value="PLDc_3"/>
    <property type="match status" value="1"/>
</dbReference>